<dbReference type="PROSITE" id="PS50280">
    <property type="entry name" value="SET"/>
    <property type="match status" value="1"/>
</dbReference>
<evidence type="ECO:0000313" key="7">
    <source>
        <dbReference type="Proteomes" id="UP000245207"/>
    </source>
</evidence>
<sequence>MNNINQTIVKAVLLLASQGTHEALVSTIGLERSLYLAISSLVHKLHLQCGEKGVDSFSLVIVKVLVAHIGDIGLLCYLGSYAVLVAYDLGILFGASYLKFFTKSFFNFTKLLVPYIHMQQQTLAQSPSQAEDELELVMELSEKDILFEKKKTIVKAVLLLASQGTREALVSTQQQTLAQSPSQAEDELELVMELSEKDILFEKKKKLLEVKGFDPKGSVKIKSNCSIESVKSVLEEMLQIARILNSDEVDLYFGRIDASRPVGFCSPRNELDSLQLILSLVDKSNSKDQQMQSKVFQDLRNATLDMIHEFGNNIKEDVKIVPGWNLEKEKCLLQWGENNGVKARLDVAYVEGAGRGVIAKEDLEVGDIALEIPVSVIISEDLIRETSMFPVLEKVEGMYSETMLLLWSMKEKHDTNSKFKTYFDALPEAFNTGLSFGMEAVMALDGTLLLEEIVQAKEHLRSQYDGLVPSLCKEYPDIFPPEVYTWDEFLWACELWYSNSMKIMFNDGKLRTCLIPIAGFLNHSISPHIMHYGRVDSTTNCLKFPLSRPCAAGEQCYLSYGNLSSSHLITFYGFLPNGDNPYDVVPLDIDLSQVDSTEDTCPMSNWSTHMVRGTWLSNDHGIFHYGLPPPLLENLREARASMLQSNINEQEKLEIELEVLEDLHSTFDAMMQNLGETEPLVRCEKLMEQEKLEIELEVLEDLHSTFDAMMQNLGETEPLVRCEKLMMLAYCFQRHITYLHILLNVGRHVSPFSDNIFRVTRHWYKKHLAAIAVYIFEKKHQSLNSNLGIAEHLMSNIQRFMKQGQLFMERNRDH</sequence>
<name>A0A2U1QA53_ARTAN</name>
<protein>
    <submittedName>
        <fullName evidence="6">SET domain-containing protein</fullName>
    </submittedName>
</protein>
<evidence type="ECO:0000256" key="4">
    <source>
        <dbReference type="SAM" id="Coils"/>
    </source>
</evidence>
<dbReference type="Proteomes" id="UP000245207">
    <property type="component" value="Unassembled WGS sequence"/>
</dbReference>
<dbReference type="FunFam" id="3.90.1410.10:FF:000011">
    <property type="entry name" value="Transcription factor, E2F and DP-related"/>
    <property type="match status" value="1"/>
</dbReference>
<feature type="coiled-coil region" evidence="4">
    <location>
        <begin position="632"/>
        <end position="663"/>
    </location>
</feature>
<dbReference type="InterPro" id="IPR050600">
    <property type="entry name" value="SETD3_SETD6_MTase"/>
</dbReference>
<feature type="domain" description="SET" evidence="5">
    <location>
        <begin position="343"/>
        <end position="561"/>
    </location>
</feature>
<comment type="caution">
    <text evidence="6">The sequence shown here is derived from an EMBL/GenBank/DDBJ whole genome shotgun (WGS) entry which is preliminary data.</text>
</comment>
<dbReference type="Gene3D" id="3.90.1420.10">
    <property type="entry name" value="Rubisco LSMT, substrate-binding domain"/>
    <property type="match status" value="1"/>
</dbReference>
<dbReference type="InterPro" id="IPR001214">
    <property type="entry name" value="SET_dom"/>
</dbReference>
<reference evidence="6 7" key="1">
    <citation type="journal article" date="2018" name="Mol. Plant">
        <title>The genome of Artemisia annua provides insight into the evolution of Asteraceae family and artemisinin biosynthesis.</title>
        <authorList>
            <person name="Shen Q."/>
            <person name="Zhang L."/>
            <person name="Liao Z."/>
            <person name="Wang S."/>
            <person name="Yan T."/>
            <person name="Shi P."/>
            <person name="Liu M."/>
            <person name="Fu X."/>
            <person name="Pan Q."/>
            <person name="Wang Y."/>
            <person name="Lv Z."/>
            <person name="Lu X."/>
            <person name="Zhang F."/>
            <person name="Jiang W."/>
            <person name="Ma Y."/>
            <person name="Chen M."/>
            <person name="Hao X."/>
            <person name="Li L."/>
            <person name="Tang Y."/>
            <person name="Lv G."/>
            <person name="Zhou Y."/>
            <person name="Sun X."/>
            <person name="Brodelius P.E."/>
            <person name="Rose J.K.C."/>
            <person name="Tang K."/>
        </authorList>
    </citation>
    <scope>NUCLEOTIDE SEQUENCE [LARGE SCALE GENOMIC DNA]</scope>
    <source>
        <strain evidence="7">cv. Huhao1</strain>
        <tissue evidence="6">Leaf</tissue>
    </source>
</reference>
<keyword evidence="3" id="KW-0949">S-adenosyl-L-methionine</keyword>
<evidence type="ECO:0000256" key="2">
    <source>
        <dbReference type="ARBA" id="ARBA00022679"/>
    </source>
</evidence>
<gene>
    <name evidence="6" type="ORF">CTI12_AA055600</name>
</gene>
<evidence type="ECO:0000256" key="1">
    <source>
        <dbReference type="ARBA" id="ARBA00022603"/>
    </source>
</evidence>
<dbReference type="Gene3D" id="3.90.1410.10">
    <property type="entry name" value="set domain protein methyltransferase, domain 1"/>
    <property type="match status" value="1"/>
</dbReference>
<dbReference type="InterPro" id="IPR046341">
    <property type="entry name" value="SET_dom_sf"/>
</dbReference>
<organism evidence="6 7">
    <name type="scientific">Artemisia annua</name>
    <name type="common">Sweet wormwood</name>
    <dbReference type="NCBI Taxonomy" id="35608"/>
    <lineage>
        <taxon>Eukaryota</taxon>
        <taxon>Viridiplantae</taxon>
        <taxon>Streptophyta</taxon>
        <taxon>Embryophyta</taxon>
        <taxon>Tracheophyta</taxon>
        <taxon>Spermatophyta</taxon>
        <taxon>Magnoliopsida</taxon>
        <taxon>eudicotyledons</taxon>
        <taxon>Gunneridae</taxon>
        <taxon>Pentapetalae</taxon>
        <taxon>asterids</taxon>
        <taxon>campanulids</taxon>
        <taxon>Asterales</taxon>
        <taxon>Asteraceae</taxon>
        <taxon>Asteroideae</taxon>
        <taxon>Anthemideae</taxon>
        <taxon>Artemisiinae</taxon>
        <taxon>Artemisia</taxon>
    </lineage>
</organism>
<dbReference type="GO" id="GO:0032259">
    <property type="term" value="P:methylation"/>
    <property type="evidence" value="ECO:0007669"/>
    <property type="project" value="UniProtKB-KW"/>
</dbReference>
<dbReference type="PANTHER" id="PTHR13271:SF103">
    <property type="entry name" value="N-METHYLTRANSFERASE DOMAIN AND SET DOMAIN CONTAINING PROTEIN-RELATED"/>
    <property type="match status" value="1"/>
</dbReference>
<keyword evidence="2" id="KW-0808">Transferase</keyword>
<dbReference type="STRING" id="35608.A0A2U1QA53"/>
<keyword evidence="1" id="KW-0489">Methyltransferase</keyword>
<dbReference type="SUPFAM" id="SSF82199">
    <property type="entry name" value="SET domain"/>
    <property type="match status" value="1"/>
</dbReference>
<dbReference type="AlphaFoldDB" id="A0A2U1QA53"/>
<dbReference type="InterPro" id="IPR036464">
    <property type="entry name" value="Rubisco_LSMT_subst-bd_sf"/>
</dbReference>
<evidence type="ECO:0000256" key="3">
    <source>
        <dbReference type="ARBA" id="ARBA00022691"/>
    </source>
</evidence>
<dbReference type="OrthoDB" id="341421at2759"/>
<proteinExistence type="predicted"/>
<evidence type="ECO:0000313" key="6">
    <source>
        <dbReference type="EMBL" id="PWA94884.1"/>
    </source>
</evidence>
<dbReference type="EMBL" id="PKPP01000280">
    <property type="protein sequence ID" value="PWA94884.1"/>
    <property type="molecule type" value="Genomic_DNA"/>
</dbReference>
<dbReference type="Pfam" id="PF00856">
    <property type="entry name" value="SET"/>
    <property type="match status" value="1"/>
</dbReference>
<keyword evidence="4" id="KW-0175">Coiled coil</keyword>
<keyword evidence="7" id="KW-1185">Reference proteome</keyword>
<dbReference type="GO" id="GO:0016279">
    <property type="term" value="F:protein-lysine N-methyltransferase activity"/>
    <property type="evidence" value="ECO:0007669"/>
    <property type="project" value="TreeGrafter"/>
</dbReference>
<evidence type="ECO:0000259" key="5">
    <source>
        <dbReference type="PROSITE" id="PS50280"/>
    </source>
</evidence>
<accession>A0A2U1QA53</accession>
<dbReference type="PANTHER" id="PTHR13271">
    <property type="entry name" value="UNCHARACTERIZED PUTATIVE METHYLTRANSFERASE"/>
    <property type="match status" value="1"/>
</dbReference>
<dbReference type="CDD" id="cd10527">
    <property type="entry name" value="SET_LSMT"/>
    <property type="match status" value="1"/>
</dbReference>